<dbReference type="EC" id="3.6.3.-" evidence="10"/>
<dbReference type="SMART" id="SM00382">
    <property type="entry name" value="AAA"/>
    <property type="match status" value="1"/>
</dbReference>
<evidence type="ECO:0000256" key="4">
    <source>
        <dbReference type="ARBA" id="ARBA00022840"/>
    </source>
</evidence>
<feature type="transmembrane region" description="Helical" evidence="7">
    <location>
        <begin position="32"/>
        <end position="54"/>
    </location>
</feature>
<dbReference type="Gene3D" id="3.40.50.300">
    <property type="entry name" value="P-loop containing nucleotide triphosphate hydrolases"/>
    <property type="match status" value="1"/>
</dbReference>
<dbReference type="InterPro" id="IPR039421">
    <property type="entry name" value="Type_1_exporter"/>
</dbReference>
<keyword evidence="3" id="KW-0547">Nucleotide-binding</keyword>
<evidence type="ECO:0000256" key="6">
    <source>
        <dbReference type="ARBA" id="ARBA00023136"/>
    </source>
</evidence>
<dbReference type="Pfam" id="PF00664">
    <property type="entry name" value="ABC_membrane"/>
    <property type="match status" value="1"/>
</dbReference>
<feature type="domain" description="ABC transporter" evidence="8">
    <location>
        <begin position="350"/>
        <end position="584"/>
    </location>
</feature>
<evidence type="ECO:0000256" key="3">
    <source>
        <dbReference type="ARBA" id="ARBA00022741"/>
    </source>
</evidence>
<proteinExistence type="predicted"/>
<dbReference type="PROSITE" id="PS50893">
    <property type="entry name" value="ABC_TRANSPORTER_2"/>
    <property type="match status" value="1"/>
</dbReference>
<evidence type="ECO:0000313" key="10">
    <source>
        <dbReference type="EMBL" id="CAG5085838.1"/>
    </source>
</evidence>
<comment type="subcellular location">
    <subcellularLocation>
        <location evidence="1">Cell membrane</location>
        <topology evidence="1">Multi-pass membrane protein</topology>
    </subcellularLocation>
</comment>
<dbReference type="InterPro" id="IPR036640">
    <property type="entry name" value="ABC1_TM_sf"/>
</dbReference>
<dbReference type="PANTHER" id="PTHR43394:SF1">
    <property type="entry name" value="ATP-BINDING CASSETTE SUB-FAMILY B MEMBER 10, MITOCHONDRIAL"/>
    <property type="match status" value="1"/>
</dbReference>
<dbReference type="InterPro" id="IPR011527">
    <property type="entry name" value="ABC1_TM_dom"/>
</dbReference>
<evidence type="ECO:0000259" key="8">
    <source>
        <dbReference type="PROSITE" id="PS50893"/>
    </source>
</evidence>
<keyword evidence="2 7" id="KW-0812">Transmembrane</keyword>
<dbReference type="CDD" id="cd18547">
    <property type="entry name" value="ABC_6TM_Tm288_like"/>
    <property type="match status" value="1"/>
</dbReference>
<dbReference type="Gene3D" id="1.20.1560.10">
    <property type="entry name" value="ABC transporter type 1, transmembrane domain"/>
    <property type="match status" value="1"/>
</dbReference>
<sequence>MADRGGKRGQRPKQWVPTLLRIWSYLAVHKRLLTAIFVMTAVSSTLGLLGPYLLGRAIDDFFVPGDYKGLVLLILVLGASYIAQGAAGWLQNFWMIGVAQRTVAKLRADLFDALHRLPIAYFTKRQHGELMSRMTSDIENVSQTLNSSFIQLISSLLTFAGMLGLMIWLSPIMTLITLTIVPVMFAGMRWITNRTGRYFKETQRNTGALNGFVEETLSGQRIVKSFSREHAVIDEFMAKNARLRESAYRAQVYSGFIPKLMNMLNNMSFAIVAGAGGLLTLKGIVSVGIIVTFAEYARQFTRPLNDLANQFNTFLSAVAGAERVFEVIDEQEETVDERGAVPIGQVKGEIVFDNVSFSYEPGVPTIEGASFRAAAGEMIALVGPTGAGKTTIVQLLARFYEPDSGRILIDGRDIRGITRKSLRKAMGFVPQDVFLFEGTIRENIRYGRLDATDEEVEQAAREANAHRFIMKLPHGYDTMLRQDGSGISQGQRQLLAIARMILADPAILVLDEATSSIDTITELHIQEALYRLMAGRTSIVIAHRLNTIRRADRILVLDRGRIIEQGSHEELMALSGFYSSLVRSGQQAAFAGSE</sequence>
<evidence type="ECO:0000256" key="1">
    <source>
        <dbReference type="ARBA" id="ARBA00004651"/>
    </source>
</evidence>
<comment type="caution">
    <text evidence="10">The sequence shown here is derived from an EMBL/GenBank/DDBJ whole genome shotgun (WGS) entry which is preliminary data.</text>
</comment>
<dbReference type="InterPro" id="IPR003439">
    <property type="entry name" value="ABC_transporter-like_ATP-bd"/>
</dbReference>
<dbReference type="GO" id="GO:0005524">
    <property type="term" value="F:ATP binding"/>
    <property type="evidence" value="ECO:0007669"/>
    <property type="project" value="UniProtKB-KW"/>
</dbReference>
<gene>
    <name evidence="10" type="primary">txxe 82-yfiC3</name>
    <name evidence="10" type="ORF">TXXE_09200</name>
</gene>
<dbReference type="PANTHER" id="PTHR43394">
    <property type="entry name" value="ATP-DEPENDENT PERMEASE MDL1, MITOCHONDRIAL"/>
    <property type="match status" value="1"/>
</dbReference>
<keyword evidence="4 10" id="KW-0067">ATP-binding</keyword>
<dbReference type="GO" id="GO:0016787">
    <property type="term" value="F:hydrolase activity"/>
    <property type="evidence" value="ECO:0007669"/>
    <property type="project" value="UniProtKB-KW"/>
</dbReference>
<keyword evidence="5 7" id="KW-1133">Transmembrane helix</keyword>
<dbReference type="RefSeq" id="WP_244860525.1">
    <property type="nucleotide sequence ID" value="NZ_CAJRAY010000042.1"/>
</dbReference>
<dbReference type="InterPro" id="IPR027417">
    <property type="entry name" value="P-loop_NTPase"/>
</dbReference>
<evidence type="ECO:0000256" key="2">
    <source>
        <dbReference type="ARBA" id="ARBA00022692"/>
    </source>
</evidence>
<name>A0ABN7S0E6_THEXY</name>
<feature type="transmembrane region" description="Helical" evidence="7">
    <location>
        <begin position="149"/>
        <end position="169"/>
    </location>
</feature>
<keyword evidence="6 7" id="KW-0472">Membrane</keyword>
<dbReference type="SUPFAM" id="SSF52540">
    <property type="entry name" value="P-loop containing nucleoside triphosphate hydrolases"/>
    <property type="match status" value="1"/>
</dbReference>
<keyword evidence="11" id="KW-1185">Reference proteome</keyword>
<dbReference type="CDD" id="cd03254">
    <property type="entry name" value="ABCC_Glucan_exporter_like"/>
    <property type="match status" value="1"/>
</dbReference>
<dbReference type="PROSITE" id="PS50929">
    <property type="entry name" value="ABC_TM1F"/>
    <property type="match status" value="1"/>
</dbReference>
<feature type="transmembrane region" description="Helical" evidence="7">
    <location>
        <begin position="69"/>
        <end position="90"/>
    </location>
</feature>
<accession>A0ABN7S0E6</accession>
<evidence type="ECO:0000256" key="5">
    <source>
        <dbReference type="ARBA" id="ARBA00022989"/>
    </source>
</evidence>
<dbReference type="SUPFAM" id="SSF90123">
    <property type="entry name" value="ABC transporter transmembrane region"/>
    <property type="match status" value="1"/>
</dbReference>
<organism evidence="10 11">
    <name type="scientific">Thermobacillus xylanilyticus</name>
    <dbReference type="NCBI Taxonomy" id="76633"/>
    <lineage>
        <taxon>Bacteria</taxon>
        <taxon>Bacillati</taxon>
        <taxon>Bacillota</taxon>
        <taxon>Bacilli</taxon>
        <taxon>Bacillales</taxon>
        <taxon>Paenibacillaceae</taxon>
        <taxon>Thermobacillus</taxon>
    </lineage>
</organism>
<evidence type="ECO:0000313" key="11">
    <source>
        <dbReference type="Proteomes" id="UP000681526"/>
    </source>
</evidence>
<feature type="transmembrane region" description="Helical" evidence="7">
    <location>
        <begin position="269"/>
        <end position="294"/>
    </location>
</feature>
<dbReference type="InterPro" id="IPR017871">
    <property type="entry name" value="ABC_transporter-like_CS"/>
</dbReference>
<dbReference type="PROSITE" id="PS00211">
    <property type="entry name" value="ABC_TRANSPORTER_1"/>
    <property type="match status" value="1"/>
</dbReference>
<dbReference type="EMBL" id="CAJRAY010000042">
    <property type="protein sequence ID" value="CAG5085838.1"/>
    <property type="molecule type" value="Genomic_DNA"/>
</dbReference>
<evidence type="ECO:0000259" key="9">
    <source>
        <dbReference type="PROSITE" id="PS50929"/>
    </source>
</evidence>
<feature type="domain" description="ABC transmembrane type-1" evidence="9">
    <location>
        <begin position="35"/>
        <end position="316"/>
    </location>
</feature>
<evidence type="ECO:0000256" key="7">
    <source>
        <dbReference type="SAM" id="Phobius"/>
    </source>
</evidence>
<dbReference type="Pfam" id="PF00005">
    <property type="entry name" value="ABC_tran"/>
    <property type="match status" value="1"/>
</dbReference>
<protein>
    <submittedName>
        <fullName evidence="10">Lipid A export ATP-binding/permease protein msbA</fullName>
        <ecNumber evidence="10">3.6.3.-</ecNumber>
    </submittedName>
</protein>
<keyword evidence="10" id="KW-0378">Hydrolase</keyword>
<dbReference type="Proteomes" id="UP000681526">
    <property type="component" value="Unassembled WGS sequence"/>
</dbReference>
<feature type="transmembrane region" description="Helical" evidence="7">
    <location>
        <begin position="175"/>
        <end position="192"/>
    </location>
</feature>
<dbReference type="InterPro" id="IPR003593">
    <property type="entry name" value="AAA+_ATPase"/>
</dbReference>
<reference evidence="10 11" key="1">
    <citation type="submission" date="2021-04" db="EMBL/GenBank/DDBJ databases">
        <authorList>
            <person name="Rakotoarivonina H."/>
        </authorList>
    </citation>
    <scope>NUCLEOTIDE SEQUENCE [LARGE SCALE GENOMIC DNA]</scope>
    <source>
        <strain evidence="10 11">XE</strain>
    </source>
</reference>